<name>A0A4Z2E9M0_9TELE</name>
<dbReference type="Proteomes" id="UP000314294">
    <property type="component" value="Unassembled WGS sequence"/>
</dbReference>
<keyword evidence="3" id="KW-1185">Reference proteome</keyword>
<evidence type="ECO:0000256" key="1">
    <source>
        <dbReference type="SAM" id="MobiDB-lite"/>
    </source>
</evidence>
<dbReference type="EMBL" id="SRLO01012216">
    <property type="protein sequence ID" value="TNN25556.1"/>
    <property type="molecule type" value="Genomic_DNA"/>
</dbReference>
<accession>A0A4Z2E9M0</accession>
<reference evidence="2 3" key="1">
    <citation type="submission" date="2019-03" db="EMBL/GenBank/DDBJ databases">
        <title>First draft genome of Liparis tanakae, snailfish: a comprehensive survey of snailfish specific genes.</title>
        <authorList>
            <person name="Kim W."/>
            <person name="Song I."/>
            <person name="Jeong J.-H."/>
            <person name="Kim D."/>
            <person name="Kim S."/>
            <person name="Ryu S."/>
            <person name="Song J.Y."/>
            <person name="Lee S.K."/>
        </authorList>
    </citation>
    <scope>NUCLEOTIDE SEQUENCE [LARGE SCALE GENOMIC DNA]</scope>
    <source>
        <tissue evidence="2">Muscle</tissue>
    </source>
</reference>
<organism evidence="2 3">
    <name type="scientific">Liparis tanakae</name>
    <name type="common">Tanaka's snailfish</name>
    <dbReference type="NCBI Taxonomy" id="230148"/>
    <lineage>
        <taxon>Eukaryota</taxon>
        <taxon>Metazoa</taxon>
        <taxon>Chordata</taxon>
        <taxon>Craniata</taxon>
        <taxon>Vertebrata</taxon>
        <taxon>Euteleostomi</taxon>
        <taxon>Actinopterygii</taxon>
        <taxon>Neopterygii</taxon>
        <taxon>Teleostei</taxon>
        <taxon>Neoteleostei</taxon>
        <taxon>Acanthomorphata</taxon>
        <taxon>Eupercaria</taxon>
        <taxon>Perciformes</taxon>
        <taxon>Cottioidei</taxon>
        <taxon>Cottales</taxon>
        <taxon>Liparidae</taxon>
        <taxon>Liparis</taxon>
    </lineage>
</organism>
<feature type="compositionally biased region" description="Basic and acidic residues" evidence="1">
    <location>
        <begin position="1"/>
        <end position="24"/>
    </location>
</feature>
<evidence type="ECO:0000313" key="3">
    <source>
        <dbReference type="Proteomes" id="UP000314294"/>
    </source>
</evidence>
<feature type="region of interest" description="Disordered" evidence="1">
    <location>
        <begin position="1"/>
        <end position="69"/>
    </location>
</feature>
<feature type="compositionally biased region" description="Basic residues" evidence="1">
    <location>
        <begin position="60"/>
        <end position="69"/>
    </location>
</feature>
<dbReference type="AlphaFoldDB" id="A0A4Z2E9M0"/>
<sequence>MATDLRRQERDGRVEKPSSREHMAACHCSSTGGAEPLGGGHYGSPPQNAPEGPEMLMSARRCRPALRTR</sequence>
<protein>
    <submittedName>
        <fullName evidence="2">Uncharacterized protein</fullName>
    </submittedName>
</protein>
<gene>
    <name evidence="2" type="ORF">EYF80_064312</name>
</gene>
<proteinExistence type="predicted"/>
<evidence type="ECO:0000313" key="2">
    <source>
        <dbReference type="EMBL" id="TNN25556.1"/>
    </source>
</evidence>
<comment type="caution">
    <text evidence="2">The sequence shown here is derived from an EMBL/GenBank/DDBJ whole genome shotgun (WGS) entry which is preliminary data.</text>
</comment>